<organism evidence="2 3">
    <name type="scientific">Camelus ferus</name>
    <name type="common">Wild bactrian camel</name>
    <name type="synonym">Camelus bactrianus ferus</name>
    <dbReference type="NCBI Taxonomy" id="419612"/>
    <lineage>
        <taxon>Eukaryota</taxon>
        <taxon>Metazoa</taxon>
        <taxon>Chordata</taxon>
        <taxon>Craniata</taxon>
        <taxon>Vertebrata</taxon>
        <taxon>Euteleostomi</taxon>
        <taxon>Mammalia</taxon>
        <taxon>Eutheria</taxon>
        <taxon>Laurasiatheria</taxon>
        <taxon>Artiodactyla</taxon>
        <taxon>Tylopoda</taxon>
        <taxon>Camelidae</taxon>
        <taxon>Camelus</taxon>
    </lineage>
</organism>
<dbReference type="Proteomes" id="UP000694856">
    <property type="component" value="Chromosome 6"/>
</dbReference>
<reference evidence="3" key="1">
    <citation type="submission" date="2025-08" db="UniProtKB">
        <authorList>
            <consortium name="RefSeq"/>
        </authorList>
    </citation>
    <scope>IDENTIFICATION</scope>
    <source>
        <tissue evidence="3">Ear skin</tissue>
    </source>
</reference>
<feature type="compositionally biased region" description="Basic residues" evidence="1">
    <location>
        <begin position="1"/>
        <end position="12"/>
    </location>
</feature>
<sequence>MERPIHRVRGCRRPQEPPPPIVHAAPQSWGHPPPPKAAAAPAIGRRYLSVSWESSAPPGWKRLRPHWAPEEGWVDPKRSASVLVTRWISFRSRPAKLHPHSYFRNLSAIKAFRPTGMFSGTLQATVLSCMKTAYSSPFLGFLWEEITIPSIFRIQTRHHLTGAQTEAGKAVGEVGLVSLKRLNFLQVLGVFCLRKLHLGSW</sequence>
<feature type="region of interest" description="Disordered" evidence="1">
    <location>
        <begin position="1"/>
        <end position="36"/>
    </location>
</feature>
<gene>
    <name evidence="3" type="primary">LOC116664332</name>
</gene>
<dbReference type="GeneID" id="116664332"/>
<name>A0A8B8T7F0_CAMFR</name>
<dbReference type="RefSeq" id="XP_032338185.1">
    <property type="nucleotide sequence ID" value="XM_032482294.1"/>
</dbReference>
<protein>
    <submittedName>
        <fullName evidence="3">Uncharacterized protein LOC116664332</fullName>
    </submittedName>
</protein>
<dbReference type="AlphaFoldDB" id="A0A8B8T7F0"/>
<dbReference type="KEGG" id="cfr:116664332"/>
<keyword evidence="2" id="KW-1185">Reference proteome</keyword>
<accession>A0A8B8T7F0</accession>
<evidence type="ECO:0000313" key="3">
    <source>
        <dbReference type="RefSeq" id="XP_032338185.1"/>
    </source>
</evidence>
<evidence type="ECO:0000256" key="1">
    <source>
        <dbReference type="SAM" id="MobiDB-lite"/>
    </source>
</evidence>
<evidence type="ECO:0000313" key="2">
    <source>
        <dbReference type="Proteomes" id="UP000694856"/>
    </source>
</evidence>
<proteinExistence type="predicted"/>